<protein>
    <submittedName>
        <fullName evidence="2">Unannotated protein</fullName>
    </submittedName>
</protein>
<evidence type="ECO:0000313" key="2">
    <source>
        <dbReference type="EMBL" id="CAB4571358.1"/>
    </source>
</evidence>
<keyword evidence="1" id="KW-0812">Transmembrane</keyword>
<dbReference type="EMBL" id="CAEZTU010000006">
    <property type="protein sequence ID" value="CAB4571358.1"/>
    <property type="molecule type" value="Genomic_DNA"/>
</dbReference>
<accession>A0A6J6EDZ0</accession>
<feature type="transmembrane region" description="Helical" evidence="1">
    <location>
        <begin position="188"/>
        <end position="206"/>
    </location>
</feature>
<feature type="transmembrane region" description="Helical" evidence="1">
    <location>
        <begin position="7"/>
        <end position="27"/>
    </location>
</feature>
<proteinExistence type="predicted"/>
<name>A0A6J6EDZ0_9ZZZZ</name>
<feature type="transmembrane region" description="Helical" evidence="1">
    <location>
        <begin position="215"/>
        <end position="237"/>
    </location>
</feature>
<keyword evidence="1" id="KW-0472">Membrane</keyword>
<dbReference type="PANTHER" id="PTHR41771">
    <property type="entry name" value="MEMBRANE PROTEIN-RELATED"/>
    <property type="match status" value="1"/>
</dbReference>
<feature type="transmembrane region" description="Helical" evidence="1">
    <location>
        <begin position="257"/>
        <end position="275"/>
    </location>
</feature>
<feature type="transmembrane region" description="Helical" evidence="1">
    <location>
        <begin position="162"/>
        <end position="182"/>
    </location>
</feature>
<feature type="transmembrane region" description="Helical" evidence="1">
    <location>
        <begin position="316"/>
        <end position="338"/>
    </location>
</feature>
<feature type="transmembrane region" description="Helical" evidence="1">
    <location>
        <begin position="358"/>
        <end position="380"/>
    </location>
</feature>
<dbReference type="InterPro" id="IPR012507">
    <property type="entry name" value="YibE_F"/>
</dbReference>
<gene>
    <name evidence="2" type="ORF">UFOPK1740_00261</name>
</gene>
<dbReference type="Pfam" id="PF07907">
    <property type="entry name" value="YibE_F"/>
    <property type="match status" value="1"/>
</dbReference>
<evidence type="ECO:0000256" key="1">
    <source>
        <dbReference type="SAM" id="Phobius"/>
    </source>
</evidence>
<dbReference type="PANTHER" id="PTHR41771:SF1">
    <property type="entry name" value="MEMBRANE PROTEIN"/>
    <property type="match status" value="1"/>
</dbReference>
<organism evidence="2">
    <name type="scientific">freshwater metagenome</name>
    <dbReference type="NCBI Taxonomy" id="449393"/>
    <lineage>
        <taxon>unclassified sequences</taxon>
        <taxon>metagenomes</taxon>
        <taxon>ecological metagenomes</taxon>
    </lineage>
</organism>
<reference evidence="2" key="1">
    <citation type="submission" date="2020-05" db="EMBL/GenBank/DDBJ databases">
        <authorList>
            <person name="Chiriac C."/>
            <person name="Salcher M."/>
            <person name="Ghai R."/>
            <person name="Kavagutti S V."/>
        </authorList>
    </citation>
    <scope>NUCLEOTIDE SEQUENCE</scope>
</reference>
<sequence length="384" mass="41014">MKTTKTKITVFAIIISSIAVLIGAFILRPEGTFNRLSGGLDAVAGSEYVTAEVLEITSEKCMGFEQTSDPEQVAGGRCDVLKVLITSGEKEGTEGFVEFDYANAGVDINEGTKMQLLRIPEQEFSEDTYLFMDLNRSNLLIWVSIIFAIVTIFIGRWRGVGAIVGLILTFLVLLYFMFPALLEGKSPLAVAVVAASGLVLILLYTAHGMSIRTSVAVLGTLFGIGLTAIISYLVVGFGNFSGISSDDDFLLAGVTQIRLDGLLLAGIIFASVGVLNDVTVTQASSVWEIKESQPNSTARQLFLSGMRIGRDHIASTVYTLLFTYAGAALPTLLLIVLADRPTGFILSSEAISQEIVRTLVGSIGLVLAVPITTILAAVLAEKKN</sequence>
<dbReference type="AlphaFoldDB" id="A0A6J6EDZ0"/>
<feature type="transmembrane region" description="Helical" evidence="1">
    <location>
        <begin position="139"/>
        <end position="155"/>
    </location>
</feature>
<keyword evidence="1" id="KW-1133">Transmembrane helix</keyword>